<keyword evidence="2" id="KW-1185">Reference proteome</keyword>
<evidence type="ECO:0000313" key="2">
    <source>
        <dbReference type="Proteomes" id="UP000785200"/>
    </source>
</evidence>
<organism evidence="1 2">
    <name type="scientific">Hyphodiscus hymeniophilus</name>
    <dbReference type="NCBI Taxonomy" id="353542"/>
    <lineage>
        <taxon>Eukaryota</taxon>
        <taxon>Fungi</taxon>
        <taxon>Dikarya</taxon>
        <taxon>Ascomycota</taxon>
        <taxon>Pezizomycotina</taxon>
        <taxon>Leotiomycetes</taxon>
        <taxon>Helotiales</taxon>
        <taxon>Hyphodiscaceae</taxon>
        <taxon>Hyphodiscus</taxon>
    </lineage>
</organism>
<proteinExistence type="predicted"/>
<dbReference type="PANTHER" id="PTHR39398">
    <property type="entry name" value="YALI0F14311P"/>
    <property type="match status" value="1"/>
</dbReference>
<protein>
    <recommendedName>
        <fullName evidence="3">CSN8/PSMD8/EIF3K domain-containing protein</fullName>
    </recommendedName>
</protein>
<dbReference type="OrthoDB" id="2100128at2759"/>
<accession>A0A9P6VKW5</accession>
<evidence type="ECO:0000313" key="1">
    <source>
        <dbReference type="EMBL" id="KAG0649877.1"/>
    </source>
</evidence>
<evidence type="ECO:0008006" key="3">
    <source>
        <dbReference type="Google" id="ProtNLM"/>
    </source>
</evidence>
<dbReference type="AlphaFoldDB" id="A0A9P6VKW5"/>
<dbReference type="EMBL" id="VNKQ01000007">
    <property type="protein sequence ID" value="KAG0649877.1"/>
    <property type="molecule type" value="Genomic_DNA"/>
</dbReference>
<sequence>MKDAFAPKERRWVFTLRKWLGLPHEAEAFPKSPHLQASASSFNLISLHRIILSIPLSSMSARGGRANSVPWSRLKPVSQDPLEAIGLPSKGDNRLLDHKAQERYYTKIVERYMTFCSNAGRGDELSRRLARLEISSQDGSASGTTTPADIGLDAAQKDLLTLMMAMRKLREGIVASNRVDEFSLQAYIFCIRLSILVKHMESYHPAILHLLNRMHVVLPLAATELQEFVGYLVLDLACRQNEFSEAYAVRHRYNLHDPKVDAVLRALAHDNYYLFWRVKRSVDGHKAKIMEFSEDEMKRQTLKCLGRGYLNIDLPALEQYTNSSWASLKKEYSVGWQLEGTKVVIRKPKGK</sequence>
<comment type="caution">
    <text evidence="1">The sequence shown here is derived from an EMBL/GenBank/DDBJ whole genome shotgun (WGS) entry which is preliminary data.</text>
</comment>
<gene>
    <name evidence="1" type="ORF">D0Z07_4033</name>
</gene>
<dbReference type="Proteomes" id="UP000785200">
    <property type="component" value="Unassembled WGS sequence"/>
</dbReference>
<reference evidence="1" key="1">
    <citation type="submission" date="2019-07" db="EMBL/GenBank/DDBJ databases">
        <title>Hyphodiscus hymeniophilus genome sequencing and assembly.</title>
        <authorList>
            <person name="Kramer G."/>
            <person name="Nodwell J."/>
        </authorList>
    </citation>
    <scope>NUCLEOTIDE SEQUENCE</scope>
    <source>
        <strain evidence="1">ATCC 34498</strain>
    </source>
</reference>
<dbReference type="PANTHER" id="PTHR39398:SF1">
    <property type="entry name" value="CSN8_PSMD8_EIF3K DOMAIN-CONTAINING PROTEIN"/>
    <property type="match status" value="1"/>
</dbReference>
<name>A0A9P6VKW5_9HELO</name>